<feature type="transmembrane region" description="Helical" evidence="5">
    <location>
        <begin position="6"/>
        <end position="24"/>
    </location>
</feature>
<reference evidence="7" key="1">
    <citation type="journal article" date="2019" name="Int. J. Syst. Evol. Microbiol.">
        <title>The Global Catalogue of Microorganisms (GCM) 10K type strain sequencing project: providing services to taxonomists for standard genome sequencing and annotation.</title>
        <authorList>
            <consortium name="The Broad Institute Genomics Platform"/>
            <consortium name="The Broad Institute Genome Sequencing Center for Infectious Disease"/>
            <person name="Wu L."/>
            <person name="Ma J."/>
        </authorList>
    </citation>
    <scope>NUCLEOTIDE SEQUENCE [LARGE SCALE GENOMIC DNA]</scope>
    <source>
        <strain evidence="7">CCUG 61948</strain>
    </source>
</reference>
<evidence type="ECO:0000256" key="4">
    <source>
        <dbReference type="ARBA" id="ARBA00023136"/>
    </source>
</evidence>
<feature type="transmembrane region" description="Helical" evidence="5">
    <location>
        <begin position="107"/>
        <end position="123"/>
    </location>
</feature>
<evidence type="ECO:0000313" key="6">
    <source>
        <dbReference type="EMBL" id="MFD0799004.1"/>
    </source>
</evidence>
<keyword evidence="3 5" id="KW-1133">Transmembrane helix</keyword>
<comment type="caution">
    <text evidence="6">The sequence shown here is derived from an EMBL/GenBank/DDBJ whole genome shotgun (WGS) entry which is preliminary data.</text>
</comment>
<sequence>MDYLTIALQLIVGLSILNVWLVNANKSTQWRGGSATNIKEEFEAYGLPGWSCYLIGFLKVALALALIAAIWFPKLLQPAAIGLGFLLTGSILMHFKINDPIKKSFPAFLFLCMCGYLAFLSQYF</sequence>
<dbReference type="RefSeq" id="WP_379935909.1">
    <property type="nucleotide sequence ID" value="NZ_JBHTHY010000014.1"/>
</dbReference>
<accession>A0ABW3B9I4</accession>
<evidence type="ECO:0000256" key="5">
    <source>
        <dbReference type="SAM" id="Phobius"/>
    </source>
</evidence>
<dbReference type="InterPro" id="IPR032808">
    <property type="entry name" value="DoxX"/>
</dbReference>
<keyword evidence="2 5" id="KW-0812">Transmembrane</keyword>
<dbReference type="Proteomes" id="UP001597012">
    <property type="component" value="Unassembled WGS sequence"/>
</dbReference>
<dbReference type="Pfam" id="PF13564">
    <property type="entry name" value="DoxX_2"/>
    <property type="match status" value="1"/>
</dbReference>
<gene>
    <name evidence="6" type="ORF">ACFQZJ_16140</name>
</gene>
<keyword evidence="7" id="KW-1185">Reference proteome</keyword>
<organism evidence="6 7">
    <name type="scientific">Maribacter chungangensis</name>
    <dbReference type="NCBI Taxonomy" id="1069117"/>
    <lineage>
        <taxon>Bacteria</taxon>
        <taxon>Pseudomonadati</taxon>
        <taxon>Bacteroidota</taxon>
        <taxon>Flavobacteriia</taxon>
        <taxon>Flavobacteriales</taxon>
        <taxon>Flavobacteriaceae</taxon>
        <taxon>Maribacter</taxon>
    </lineage>
</organism>
<proteinExistence type="predicted"/>
<protein>
    <submittedName>
        <fullName evidence="6">DoxX family protein</fullName>
    </submittedName>
</protein>
<comment type="subcellular location">
    <subcellularLocation>
        <location evidence="1">Membrane</location>
        <topology evidence="1">Multi-pass membrane protein</topology>
    </subcellularLocation>
</comment>
<evidence type="ECO:0000256" key="2">
    <source>
        <dbReference type="ARBA" id="ARBA00022692"/>
    </source>
</evidence>
<dbReference type="EMBL" id="JBHTHY010000014">
    <property type="protein sequence ID" value="MFD0799004.1"/>
    <property type="molecule type" value="Genomic_DNA"/>
</dbReference>
<evidence type="ECO:0000256" key="1">
    <source>
        <dbReference type="ARBA" id="ARBA00004141"/>
    </source>
</evidence>
<evidence type="ECO:0000256" key="3">
    <source>
        <dbReference type="ARBA" id="ARBA00022989"/>
    </source>
</evidence>
<name>A0ABW3B9I4_9FLAO</name>
<keyword evidence="4 5" id="KW-0472">Membrane</keyword>
<feature type="transmembrane region" description="Helical" evidence="5">
    <location>
        <begin position="78"/>
        <end position="95"/>
    </location>
</feature>
<evidence type="ECO:0000313" key="7">
    <source>
        <dbReference type="Proteomes" id="UP001597012"/>
    </source>
</evidence>
<feature type="transmembrane region" description="Helical" evidence="5">
    <location>
        <begin position="45"/>
        <end position="72"/>
    </location>
</feature>